<comment type="caution">
    <text evidence="1">The sequence shown here is derived from an EMBL/GenBank/DDBJ whole genome shotgun (WGS) entry which is preliminary data.</text>
</comment>
<evidence type="ECO:0008006" key="3">
    <source>
        <dbReference type="Google" id="ProtNLM"/>
    </source>
</evidence>
<gene>
    <name evidence="1" type="ORF">Asi02nite_69380</name>
</gene>
<reference evidence="1 2" key="1">
    <citation type="submission" date="2021-01" db="EMBL/GenBank/DDBJ databases">
        <title>Whole genome shotgun sequence of Asanoa siamensis NBRC 107932.</title>
        <authorList>
            <person name="Komaki H."/>
            <person name="Tamura T."/>
        </authorList>
    </citation>
    <scope>NUCLEOTIDE SEQUENCE [LARGE SCALE GENOMIC DNA]</scope>
    <source>
        <strain evidence="1 2">NBRC 107932</strain>
    </source>
</reference>
<name>A0ABQ4D1J4_9ACTN</name>
<dbReference type="Proteomes" id="UP000604117">
    <property type="component" value="Unassembled WGS sequence"/>
</dbReference>
<evidence type="ECO:0000313" key="2">
    <source>
        <dbReference type="Proteomes" id="UP000604117"/>
    </source>
</evidence>
<protein>
    <recommendedName>
        <fullName evidence="3">Ferritin-like metal-binding protein YciE</fullName>
    </recommendedName>
</protein>
<accession>A0ABQ4D1J4</accession>
<sequence length="151" mass="16343">MHVAHYLGLLHRAEANLADAYREVAAAHAAEADVFHIVGRLAVQCDTHVERLAPFVDRYAEEAPAEPERLHAELFAGARSGGLGLLRDLHDLYLMVSYADITWTMLGQAAAGLRDDDLAAVVTACEAETATQLAWLRTRMKAAAPQALVVA</sequence>
<keyword evidence="2" id="KW-1185">Reference proteome</keyword>
<dbReference type="EMBL" id="BONE01000089">
    <property type="protein sequence ID" value="GIF77420.1"/>
    <property type="molecule type" value="Genomic_DNA"/>
</dbReference>
<dbReference type="RefSeq" id="WP_203718275.1">
    <property type="nucleotide sequence ID" value="NZ_BONE01000089.1"/>
</dbReference>
<organism evidence="1 2">
    <name type="scientific">Asanoa siamensis</name>
    <dbReference type="NCBI Taxonomy" id="926357"/>
    <lineage>
        <taxon>Bacteria</taxon>
        <taxon>Bacillati</taxon>
        <taxon>Actinomycetota</taxon>
        <taxon>Actinomycetes</taxon>
        <taxon>Micromonosporales</taxon>
        <taxon>Micromonosporaceae</taxon>
        <taxon>Asanoa</taxon>
    </lineage>
</organism>
<evidence type="ECO:0000313" key="1">
    <source>
        <dbReference type="EMBL" id="GIF77420.1"/>
    </source>
</evidence>
<proteinExistence type="predicted"/>